<keyword evidence="1" id="KW-0812">Transmembrane</keyword>
<dbReference type="eggNOG" id="ENOG502Z8F4">
    <property type="taxonomic scope" value="Bacteria"/>
</dbReference>
<protein>
    <recommendedName>
        <fullName evidence="4">DUF4230 domain-containing protein</fullName>
    </recommendedName>
</protein>
<keyword evidence="1" id="KW-1133">Transmembrane helix</keyword>
<dbReference type="STRING" id="1338011.BD94_2569"/>
<evidence type="ECO:0000313" key="3">
    <source>
        <dbReference type="Proteomes" id="UP000028933"/>
    </source>
</evidence>
<gene>
    <name evidence="2" type="ORF">BD94_2569</name>
</gene>
<evidence type="ECO:0008006" key="4">
    <source>
        <dbReference type="Google" id="ProtNLM"/>
    </source>
</evidence>
<dbReference type="EMBL" id="CP007547">
    <property type="protein sequence ID" value="AIL46344.1"/>
    <property type="molecule type" value="Genomic_DNA"/>
</dbReference>
<keyword evidence="1" id="KW-0472">Membrane</keyword>
<dbReference type="InterPro" id="IPR025324">
    <property type="entry name" value="DUF4230"/>
</dbReference>
<accession>A0A077EJA5</accession>
<proteinExistence type="predicted"/>
<dbReference type="HOGENOM" id="CLU_100162_1_0_10"/>
<evidence type="ECO:0000313" key="2">
    <source>
        <dbReference type="EMBL" id="AIL46344.1"/>
    </source>
</evidence>
<sequence>MRRTPTYIGILIGILSTLLVVSVWRGCKEKKAEAINQDYYLITNQISKMNKMVVLEQNFSSFQTHKSAAFKFGGYDILPKEMVLYTTAKAQVTYDLKQMKIDVDTINKKLVITELPRAEIKIYPDVKIHFMDDYAMNRFDQKSINGIMESAKQNMVKSVDQKKLEQEGHQQLVHNLNDIFVLAKALNYKIEDKTGELKGIIL</sequence>
<feature type="transmembrane region" description="Helical" evidence="1">
    <location>
        <begin position="6"/>
        <end position="24"/>
    </location>
</feature>
<name>A0A077EJA5_9FLAO</name>
<dbReference type="AlphaFoldDB" id="A0A077EJA5"/>
<dbReference type="GeneID" id="56683639"/>
<reference evidence="2 3" key="1">
    <citation type="journal article" date="2013" name="Lancet">
        <title>First case of E anophelis outbreak in an intensive-care unit.</title>
        <authorList>
            <person name="Teo J."/>
            <person name="Tan S.Y."/>
            <person name="Tay M."/>
            <person name="Ding Y."/>
            <person name="Kjelleberg S."/>
            <person name="Givskov M."/>
            <person name="Lin R.T."/>
            <person name="Yang L."/>
        </authorList>
    </citation>
    <scope>NUCLEOTIDE SEQUENCE [LARGE SCALE GENOMIC DNA]</scope>
    <source>
        <strain evidence="2 3">NUHP1</strain>
    </source>
</reference>
<dbReference type="RefSeq" id="WP_009085991.1">
    <property type="nucleotide sequence ID" value="NZ_CP007547.1"/>
</dbReference>
<dbReference type="Pfam" id="PF14014">
    <property type="entry name" value="DUF4230"/>
    <property type="match status" value="1"/>
</dbReference>
<organism evidence="2 3">
    <name type="scientific">Elizabethkingia anophelis NUHP1</name>
    <dbReference type="NCBI Taxonomy" id="1338011"/>
    <lineage>
        <taxon>Bacteria</taxon>
        <taxon>Pseudomonadati</taxon>
        <taxon>Bacteroidota</taxon>
        <taxon>Flavobacteriia</taxon>
        <taxon>Flavobacteriales</taxon>
        <taxon>Weeksellaceae</taxon>
        <taxon>Elizabethkingia</taxon>
    </lineage>
</organism>
<evidence type="ECO:0000256" key="1">
    <source>
        <dbReference type="SAM" id="Phobius"/>
    </source>
</evidence>
<dbReference type="KEGG" id="eao:BD94_2569"/>
<dbReference type="Proteomes" id="UP000028933">
    <property type="component" value="Chromosome"/>
</dbReference>